<organism evidence="1 2">
    <name type="scientific">Rhizoctonia solani</name>
    <dbReference type="NCBI Taxonomy" id="456999"/>
    <lineage>
        <taxon>Eukaryota</taxon>
        <taxon>Fungi</taxon>
        <taxon>Dikarya</taxon>
        <taxon>Basidiomycota</taxon>
        <taxon>Agaricomycotina</taxon>
        <taxon>Agaricomycetes</taxon>
        <taxon>Cantharellales</taxon>
        <taxon>Ceratobasidiaceae</taxon>
        <taxon>Rhizoctonia</taxon>
    </lineage>
</organism>
<gene>
    <name evidence="1" type="ORF">RDB_LOCUS72102</name>
</gene>
<evidence type="ECO:0000313" key="1">
    <source>
        <dbReference type="EMBL" id="CAE6469084.1"/>
    </source>
</evidence>
<dbReference type="AlphaFoldDB" id="A0A8H3C0Z4"/>
<dbReference type="EMBL" id="CAJMXA010001754">
    <property type="protein sequence ID" value="CAE6469084.1"/>
    <property type="molecule type" value="Genomic_DNA"/>
</dbReference>
<comment type="caution">
    <text evidence="1">The sequence shown here is derived from an EMBL/GenBank/DDBJ whole genome shotgun (WGS) entry which is preliminary data.</text>
</comment>
<evidence type="ECO:0000313" key="2">
    <source>
        <dbReference type="Proteomes" id="UP000663853"/>
    </source>
</evidence>
<name>A0A8H3C0Z4_9AGAM</name>
<sequence>MERLPYFAAGYEFGAEEFVAAAKALGYERVNPKNPLHIGWSCVKISLHLRCDIVMLQGDPDDTWSYFIFTRGSRQRSGFPWAEHEKDREVKVLAQALGIKCKEFKNLDHPKIL</sequence>
<reference evidence="1" key="1">
    <citation type="submission" date="2021-01" db="EMBL/GenBank/DDBJ databases">
        <authorList>
            <person name="Kaushik A."/>
        </authorList>
    </citation>
    <scope>NUCLEOTIDE SEQUENCE</scope>
    <source>
        <strain evidence="1">AG6-10EEA</strain>
    </source>
</reference>
<protein>
    <submittedName>
        <fullName evidence="1">Uncharacterized protein</fullName>
    </submittedName>
</protein>
<proteinExistence type="predicted"/>
<dbReference type="Proteomes" id="UP000663853">
    <property type="component" value="Unassembled WGS sequence"/>
</dbReference>
<accession>A0A8H3C0Z4</accession>